<dbReference type="PROSITE" id="PS50920">
    <property type="entry name" value="SOLCAR"/>
    <property type="match status" value="3"/>
</dbReference>
<comment type="similarity">
    <text evidence="2 11">Belongs to the mitochondrial carrier (TC 2.A.29) family.</text>
</comment>
<feature type="repeat" description="Solcar" evidence="10">
    <location>
        <begin position="3"/>
        <end position="83"/>
    </location>
</feature>
<reference evidence="12" key="2">
    <citation type="journal article" date="2008" name="Genome Biol.">
        <title>Improved genome assembly and evidence-based global gene model set for the chordate Ciona intestinalis: new insight into intron and operon populations.</title>
        <authorList>
            <person name="Satou Y."/>
            <person name="Mineta K."/>
            <person name="Ogasawara M."/>
            <person name="Sasakura Y."/>
            <person name="Shoguchi E."/>
            <person name="Ueno K."/>
            <person name="Yamada L."/>
            <person name="Matsumoto J."/>
            <person name="Wasserscheid J."/>
            <person name="Dewar K."/>
            <person name="Wiley G.B."/>
            <person name="Macmil S.L."/>
            <person name="Roe B.A."/>
            <person name="Zeller R.W."/>
            <person name="Hastings K.E."/>
            <person name="Lemaire P."/>
            <person name="Lindquist E."/>
            <person name="Endo T."/>
            <person name="Hotta K."/>
            <person name="Inaba K."/>
        </authorList>
    </citation>
    <scope>NUCLEOTIDE SEQUENCE [LARGE SCALE GENOMIC DNA]</scope>
    <source>
        <strain evidence="12">wild type</strain>
    </source>
</reference>
<sequence length="274" mass="31209">SDADTFKHFTCGAGSSLINVIITFPVNKLMFRQQLYGFRTPKALGQLWREGFVNLYRGLLPPLVQKSSSTAIMFGLYNHFHHVLVNDFNFSLFNATLVASMCAGTCEATLVPFERIQTLLLDPKHHNTFRNSYHAFSSLYVNYSMKEYFRGTTAVLYRNGPSSVIFFTLRHPIKNRLPDADKSSVQNSINDFISGAMIGAMCSTIFYPVNVVKARMQSKLGGDFPSFYSTLKIVFSERNYKVRKLYRGMHINFGRSLLSWGIINAAYEFLMEVF</sequence>
<feature type="repeat" description="Solcar" evidence="10">
    <location>
        <begin position="91"/>
        <end position="176"/>
    </location>
</feature>
<dbReference type="InterPro" id="IPR052465">
    <property type="entry name" value="Mito_NAD+_Carrier"/>
</dbReference>
<evidence type="ECO:0000256" key="11">
    <source>
        <dbReference type="RuleBase" id="RU000488"/>
    </source>
</evidence>
<evidence type="ECO:0000256" key="8">
    <source>
        <dbReference type="ARBA" id="ARBA00023128"/>
    </source>
</evidence>
<dbReference type="InterPro" id="IPR018108">
    <property type="entry name" value="MCP_transmembrane"/>
</dbReference>
<evidence type="ECO:0000256" key="3">
    <source>
        <dbReference type="ARBA" id="ARBA00022448"/>
    </source>
</evidence>
<accession>F6SGR7</accession>
<dbReference type="AlphaFoldDB" id="F6SGR7"/>
<dbReference type="GeneTree" id="ENSGT00940000167829"/>
<keyword evidence="9 10" id="KW-0472">Membrane</keyword>
<dbReference type="GO" id="GO:0051724">
    <property type="term" value="F:NAD transmembrane transporter activity"/>
    <property type="evidence" value="ECO:0000318"/>
    <property type="project" value="GO_Central"/>
</dbReference>
<reference evidence="12" key="3">
    <citation type="submission" date="2025-08" db="UniProtKB">
        <authorList>
            <consortium name="Ensembl"/>
        </authorList>
    </citation>
    <scope>IDENTIFICATION</scope>
</reference>
<dbReference type="HOGENOM" id="CLU_061821_0_0_1"/>
<evidence type="ECO:0000256" key="1">
    <source>
        <dbReference type="ARBA" id="ARBA00004448"/>
    </source>
</evidence>
<evidence type="ECO:0000313" key="13">
    <source>
        <dbReference type="Proteomes" id="UP000008144"/>
    </source>
</evidence>
<dbReference type="InParanoid" id="F6SGR7"/>
<evidence type="ECO:0000256" key="9">
    <source>
        <dbReference type="ARBA" id="ARBA00023136"/>
    </source>
</evidence>
<keyword evidence="4 10" id="KW-0812">Transmembrane</keyword>
<evidence type="ECO:0000256" key="7">
    <source>
        <dbReference type="ARBA" id="ARBA00022989"/>
    </source>
</evidence>
<keyword evidence="8" id="KW-0496">Mitochondrion</keyword>
<evidence type="ECO:0000256" key="10">
    <source>
        <dbReference type="PROSITE-ProRule" id="PRU00282"/>
    </source>
</evidence>
<reference evidence="13" key="1">
    <citation type="journal article" date="2002" name="Science">
        <title>The draft genome of Ciona intestinalis: insights into chordate and vertebrate origins.</title>
        <authorList>
            <person name="Dehal P."/>
            <person name="Satou Y."/>
            <person name="Campbell R.K."/>
            <person name="Chapman J."/>
            <person name="Degnan B."/>
            <person name="De Tomaso A."/>
            <person name="Davidson B."/>
            <person name="Di Gregorio A."/>
            <person name="Gelpke M."/>
            <person name="Goodstein D.M."/>
            <person name="Harafuji N."/>
            <person name="Hastings K.E."/>
            <person name="Ho I."/>
            <person name="Hotta K."/>
            <person name="Huang W."/>
            <person name="Kawashima T."/>
            <person name="Lemaire P."/>
            <person name="Martinez D."/>
            <person name="Meinertzhagen I.A."/>
            <person name="Necula S."/>
            <person name="Nonaka M."/>
            <person name="Putnam N."/>
            <person name="Rash S."/>
            <person name="Saiga H."/>
            <person name="Satake M."/>
            <person name="Terry A."/>
            <person name="Yamada L."/>
            <person name="Wang H.G."/>
            <person name="Awazu S."/>
            <person name="Azumi K."/>
            <person name="Boore J."/>
            <person name="Branno M."/>
            <person name="Chin-Bow S."/>
            <person name="DeSantis R."/>
            <person name="Doyle S."/>
            <person name="Francino P."/>
            <person name="Keys D.N."/>
            <person name="Haga S."/>
            <person name="Hayashi H."/>
            <person name="Hino K."/>
            <person name="Imai K.S."/>
            <person name="Inaba K."/>
            <person name="Kano S."/>
            <person name="Kobayashi K."/>
            <person name="Kobayashi M."/>
            <person name="Lee B.I."/>
            <person name="Makabe K.W."/>
            <person name="Manohar C."/>
            <person name="Matassi G."/>
            <person name="Medina M."/>
            <person name="Mochizuki Y."/>
            <person name="Mount S."/>
            <person name="Morishita T."/>
            <person name="Miura S."/>
            <person name="Nakayama A."/>
            <person name="Nishizaka S."/>
            <person name="Nomoto H."/>
            <person name="Ohta F."/>
            <person name="Oishi K."/>
            <person name="Rigoutsos I."/>
            <person name="Sano M."/>
            <person name="Sasaki A."/>
            <person name="Sasakura Y."/>
            <person name="Shoguchi E."/>
            <person name="Shin-i T."/>
            <person name="Spagnuolo A."/>
            <person name="Stainier D."/>
            <person name="Suzuki M.M."/>
            <person name="Tassy O."/>
            <person name="Takatori N."/>
            <person name="Tokuoka M."/>
            <person name="Yagi K."/>
            <person name="Yoshizaki F."/>
            <person name="Wada S."/>
            <person name="Zhang C."/>
            <person name="Hyatt P.D."/>
            <person name="Larimer F."/>
            <person name="Detter C."/>
            <person name="Doggett N."/>
            <person name="Glavina T."/>
            <person name="Hawkins T."/>
            <person name="Richardson P."/>
            <person name="Lucas S."/>
            <person name="Kohara Y."/>
            <person name="Levine M."/>
            <person name="Satoh N."/>
            <person name="Rokhsar D.S."/>
        </authorList>
    </citation>
    <scope>NUCLEOTIDE SEQUENCE [LARGE SCALE GENOMIC DNA]</scope>
</reference>
<dbReference type="GO" id="GO:0005739">
    <property type="term" value="C:mitochondrion"/>
    <property type="evidence" value="ECO:0000318"/>
    <property type="project" value="GO_Central"/>
</dbReference>
<dbReference type="InterPro" id="IPR023395">
    <property type="entry name" value="MCP_dom_sf"/>
</dbReference>
<dbReference type="Proteomes" id="UP000008144">
    <property type="component" value="Chromosome 1"/>
</dbReference>
<protein>
    <recommendedName>
        <fullName evidence="14">Solute carrier family 25 member 51</fullName>
    </recommendedName>
</protein>
<evidence type="ECO:0000256" key="2">
    <source>
        <dbReference type="ARBA" id="ARBA00006375"/>
    </source>
</evidence>
<dbReference type="GO" id="GO:0005743">
    <property type="term" value="C:mitochondrial inner membrane"/>
    <property type="evidence" value="ECO:0007669"/>
    <property type="project" value="UniProtKB-SubCell"/>
</dbReference>
<evidence type="ECO:0000256" key="4">
    <source>
        <dbReference type="ARBA" id="ARBA00022692"/>
    </source>
</evidence>
<evidence type="ECO:0000256" key="5">
    <source>
        <dbReference type="ARBA" id="ARBA00022737"/>
    </source>
</evidence>
<organism evidence="12 13">
    <name type="scientific">Ciona intestinalis</name>
    <name type="common">Transparent sea squirt</name>
    <name type="synonym">Ascidia intestinalis</name>
    <dbReference type="NCBI Taxonomy" id="7719"/>
    <lineage>
        <taxon>Eukaryota</taxon>
        <taxon>Metazoa</taxon>
        <taxon>Chordata</taxon>
        <taxon>Tunicata</taxon>
        <taxon>Ascidiacea</taxon>
        <taxon>Phlebobranchia</taxon>
        <taxon>Cionidae</taxon>
        <taxon>Ciona</taxon>
    </lineage>
</organism>
<evidence type="ECO:0000313" key="12">
    <source>
        <dbReference type="Ensembl" id="ENSCINP00000012418.3"/>
    </source>
</evidence>
<keyword evidence="13" id="KW-1185">Reference proteome</keyword>
<dbReference type="OMA" id="GCAFNTG"/>
<proteinExistence type="inferred from homology"/>
<keyword evidence="6" id="KW-0999">Mitochondrion inner membrane</keyword>
<name>F6SGR7_CIOIN</name>
<dbReference type="Gene3D" id="1.50.40.10">
    <property type="entry name" value="Mitochondrial carrier domain"/>
    <property type="match status" value="1"/>
</dbReference>
<dbReference type="EMBL" id="EAAA01000064">
    <property type="status" value="NOT_ANNOTATED_CDS"/>
    <property type="molecule type" value="Genomic_DNA"/>
</dbReference>
<keyword evidence="5" id="KW-0677">Repeat</keyword>
<keyword evidence="3 11" id="KW-0813">Transport</keyword>
<evidence type="ECO:0008006" key="14">
    <source>
        <dbReference type="Google" id="ProtNLM"/>
    </source>
</evidence>
<comment type="subcellular location">
    <subcellularLocation>
        <location evidence="1">Mitochondrion inner membrane</location>
        <topology evidence="1">Multi-pass membrane protein</topology>
    </subcellularLocation>
</comment>
<dbReference type="FunCoup" id="F6SGR7">
    <property type="interactions" value="114"/>
</dbReference>
<feature type="repeat" description="Solcar" evidence="10">
    <location>
        <begin position="186"/>
        <end position="273"/>
    </location>
</feature>
<dbReference type="SUPFAM" id="SSF103506">
    <property type="entry name" value="Mitochondrial carrier"/>
    <property type="match status" value="1"/>
</dbReference>
<dbReference type="STRING" id="7719.ENSCINP00000012418"/>
<dbReference type="Pfam" id="PF00153">
    <property type="entry name" value="Mito_carr"/>
    <property type="match status" value="3"/>
</dbReference>
<dbReference type="Ensembl" id="ENSCINT00000012418.3">
    <property type="protein sequence ID" value="ENSCINP00000012418.3"/>
    <property type="gene ID" value="ENSCING00000006011.3"/>
</dbReference>
<evidence type="ECO:0000256" key="6">
    <source>
        <dbReference type="ARBA" id="ARBA00022792"/>
    </source>
</evidence>
<dbReference type="PANTHER" id="PTHR46131">
    <property type="entry name" value="SD08549P"/>
    <property type="match status" value="1"/>
</dbReference>
<reference evidence="12" key="4">
    <citation type="submission" date="2025-09" db="UniProtKB">
        <authorList>
            <consortium name="Ensembl"/>
        </authorList>
    </citation>
    <scope>IDENTIFICATION</scope>
</reference>
<keyword evidence="7" id="KW-1133">Transmembrane helix</keyword>
<dbReference type="PANTHER" id="PTHR46131:SF1">
    <property type="entry name" value="SD08549P"/>
    <property type="match status" value="1"/>
</dbReference>